<sequence>MLKPNSLRAFLTDSNSFLKADPDRLLMFVDEGRIVASGTLALSHEYRYTLNLIVTDYPGAEDALLLPLLAWLRTNQPELFENPELRDNAIPFDVDLNNNQTVDISIKVALTERVIVTYDDATQRVNVAHVPEPVHPALPDQGERRPVYLHDRQIATMPFPVGNP</sequence>
<dbReference type="RefSeq" id="WP_094846041.1">
    <property type="nucleotide sequence ID" value="NZ_NEVJ01000002.1"/>
</dbReference>
<proteinExistence type="predicted"/>
<comment type="caution">
    <text evidence="1">The sequence shown here is derived from an EMBL/GenBank/DDBJ whole genome shotgun (WGS) entry which is preliminary data.</text>
</comment>
<reference evidence="1" key="1">
    <citation type="submission" date="2017-05" db="EMBL/GenBank/DDBJ databases">
        <title>Complete and WGS of Bordetella genogroups.</title>
        <authorList>
            <person name="Spilker T."/>
            <person name="Lipuma J."/>
        </authorList>
    </citation>
    <scope>NUCLEOTIDE SEQUENCE</scope>
    <source>
        <strain evidence="1">AU21707</strain>
    </source>
</reference>
<protein>
    <recommendedName>
        <fullName evidence="3">Phage tail protein</fullName>
    </recommendedName>
</protein>
<evidence type="ECO:0000313" key="2">
    <source>
        <dbReference type="Proteomes" id="UP000216857"/>
    </source>
</evidence>
<dbReference type="Proteomes" id="UP000216857">
    <property type="component" value="Unassembled WGS sequence"/>
</dbReference>
<dbReference type="OrthoDB" id="8564199at2"/>
<organism evidence="1 2">
    <name type="scientific">Bordetella genomosp. 9</name>
    <dbReference type="NCBI Taxonomy" id="1416803"/>
    <lineage>
        <taxon>Bacteria</taxon>
        <taxon>Pseudomonadati</taxon>
        <taxon>Pseudomonadota</taxon>
        <taxon>Betaproteobacteria</taxon>
        <taxon>Burkholderiales</taxon>
        <taxon>Alcaligenaceae</taxon>
        <taxon>Bordetella</taxon>
    </lineage>
</organism>
<dbReference type="InterPro" id="IPR009678">
    <property type="entry name" value="Phage_tail_completion_R"/>
</dbReference>
<accession>A0A261RDI0</accession>
<name>A0A261RDI0_9BORD</name>
<dbReference type="AlphaFoldDB" id="A0A261RDI0"/>
<evidence type="ECO:0000313" key="1">
    <source>
        <dbReference type="EMBL" id="OZI23025.1"/>
    </source>
</evidence>
<gene>
    <name evidence="1" type="ORF">CAL26_05955</name>
</gene>
<dbReference type="EMBL" id="NEVJ01000002">
    <property type="protein sequence ID" value="OZI23025.1"/>
    <property type="molecule type" value="Genomic_DNA"/>
</dbReference>
<dbReference type="Pfam" id="PF06891">
    <property type="entry name" value="P2_Phage_GpR"/>
    <property type="match status" value="1"/>
</dbReference>
<keyword evidence="2" id="KW-1185">Reference proteome</keyword>
<evidence type="ECO:0008006" key="3">
    <source>
        <dbReference type="Google" id="ProtNLM"/>
    </source>
</evidence>